<dbReference type="EMBL" id="CP120682">
    <property type="protein sequence ID" value="WKN35271.1"/>
    <property type="molecule type" value="Genomic_DNA"/>
</dbReference>
<evidence type="ECO:0000256" key="3">
    <source>
        <dbReference type="ARBA" id="ARBA00022692"/>
    </source>
</evidence>
<dbReference type="InterPro" id="IPR050250">
    <property type="entry name" value="Macrolide_Exporter_MacB"/>
</dbReference>
<organism evidence="9">
    <name type="scientific">Roseihalotalea indica</name>
    <dbReference type="NCBI Taxonomy" id="2867963"/>
    <lineage>
        <taxon>Bacteria</taxon>
        <taxon>Pseudomonadati</taxon>
        <taxon>Bacteroidota</taxon>
        <taxon>Cytophagia</taxon>
        <taxon>Cytophagales</taxon>
        <taxon>Catalimonadaceae</taxon>
        <taxon>Roseihalotalea</taxon>
    </lineage>
</organism>
<reference evidence="9" key="2">
    <citation type="journal article" date="2024" name="Antonie Van Leeuwenhoek">
        <title>Roseihalotalea indica gen. nov., sp. nov., a halophilic Bacteroidetes from mesopelagic Southwest Indian Ocean with higher carbohydrate metabolic potential.</title>
        <authorList>
            <person name="Chen B."/>
            <person name="Zhang M."/>
            <person name="Lin D."/>
            <person name="Ye J."/>
            <person name="Tang K."/>
        </authorList>
    </citation>
    <scope>NUCLEOTIDE SEQUENCE</scope>
    <source>
        <strain evidence="9">TK19036</strain>
    </source>
</reference>
<dbReference type="Pfam" id="PF12704">
    <property type="entry name" value="MacB_PCD"/>
    <property type="match status" value="1"/>
</dbReference>
<comment type="subcellular location">
    <subcellularLocation>
        <location evidence="1">Cell membrane</location>
        <topology evidence="1">Multi-pass membrane protein</topology>
    </subcellularLocation>
</comment>
<keyword evidence="5 6" id="KW-0472">Membrane</keyword>
<sequence>MKPKEQPPRWANRFLRWYCPVLLLEEIEGDLYENFYRNLKRKGVRSARRRYIIDTIRFCNPVTFRRAKARRPYYSSSINTTIMLRSFFIAAIRNLRKNRAYTTINVLGLAVGIACCMIIFVIVRYETSFDDYHSKAERIYRVNLNQQTSDGRMLSGNNYSPLAEAVRDEVTGLEAVTGVFCLQIYQINKEDAVFEDKYAFFVDQYYFDVFDGVWIVGNEERALKAPNTVVVTDAFARKFLGGIDKAMGSTFMLENRVSLTVTGIVQQPPTNTDHPYTMLISYPTLAEFVPESEDNWETVGGGATYVVFREETRPDQIYPQFNHIIQTFLLEDLAKNTDFYLMPLNDNHDRNYDYTSFTYDFPMPIMIIMSIVVGMIAFIACINFINLATAQSLKRAKEVGIRKTMGSSRIQLIIQYMSEALVITLLAVVVALALAKVGMLRINAQYGGNYLQFDFIKEPSVILFLAGVTLLITLLAGFYPAFVLSGYRPVWALSSQRFTGKGKRFTLRKGLVVTQFVGAQLLILVTFIMIHQINHFRERPLGFDPEEVVVLPYLLDNDDGQYTKLNHALAQVPGIISQTFASGPAGPTSSVQSSEFYGEKGKAYAQRGLLNYGDAEYLNTFDLELLAGSNFPLGQIHASSEVLVNEILATTLGFESPEAAIGAIYTVQDQEVKIRGVFEDYFTRPMSTKVDPVTLQFDPEQVTGVVMKISTDNVPETLAGVENAWKSIYPNYLCRYRFLDELLNRQYGEFNDIFSFLGTASFLAIFIGCLGLYGLVSFMAVQRTKEIGIRKVLGATVSNIMVMFTKELLLLIVVAFVIAAPSGYFLGQLFLIELPERVDPHFSLFALTLVASVGIALLTVCYRSFRAAVQNPIHSLRDE</sequence>
<feature type="transmembrane region" description="Helical" evidence="6">
    <location>
        <begin position="753"/>
        <end position="781"/>
    </location>
</feature>
<proteinExistence type="predicted"/>
<feature type="transmembrane region" description="Helical" evidence="6">
    <location>
        <begin position="511"/>
        <end position="530"/>
    </location>
</feature>
<evidence type="ECO:0000256" key="4">
    <source>
        <dbReference type="ARBA" id="ARBA00022989"/>
    </source>
</evidence>
<keyword evidence="3 6" id="KW-0812">Transmembrane</keyword>
<dbReference type="InterPro" id="IPR025857">
    <property type="entry name" value="MacB_PCD"/>
</dbReference>
<evidence type="ECO:0000256" key="5">
    <source>
        <dbReference type="ARBA" id="ARBA00023136"/>
    </source>
</evidence>
<evidence type="ECO:0000256" key="1">
    <source>
        <dbReference type="ARBA" id="ARBA00004651"/>
    </source>
</evidence>
<feature type="domain" description="ABC3 transporter permease C-terminal" evidence="7">
    <location>
        <begin position="371"/>
        <end position="485"/>
    </location>
</feature>
<dbReference type="NCBIfam" id="NF038404">
    <property type="entry name" value="perm_prefix_2"/>
    <property type="match status" value="1"/>
</dbReference>
<reference evidence="9" key="1">
    <citation type="journal article" date="2023" name="Comput. Struct. Biotechnol. J.">
        <title>Discovery of a novel marine Bacteroidetes with a rich repertoire of carbohydrate-active enzymes.</title>
        <authorList>
            <person name="Chen B."/>
            <person name="Liu G."/>
            <person name="Chen Q."/>
            <person name="Wang H."/>
            <person name="Liu L."/>
            <person name="Tang K."/>
        </authorList>
    </citation>
    <scope>NUCLEOTIDE SEQUENCE</scope>
    <source>
        <strain evidence="9">TK19036</strain>
    </source>
</reference>
<feature type="transmembrane region" description="Helical" evidence="6">
    <location>
        <begin position="410"/>
        <end position="435"/>
    </location>
</feature>
<dbReference type="GO" id="GO:0022857">
    <property type="term" value="F:transmembrane transporter activity"/>
    <property type="evidence" value="ECO:0007669"/>
    <property type="project" value="TreeGrafter"/>
</dbReference>
<feature type="transmembrane region" description="Helical" evidence="6">
    <location>
        <begin position="808"/>
        <end position="830"/>
    </location>
</feature>
<dbReference type="PANTHER" id="PTHR30572:SF18">
    <property type="entry name" value="ABC-TYPE MACROLIDE FAMILY EXPORT SYSTEM PERMEASE COMPONENT 2"/>
    <property type="match status" value="1"/>
</dbReference>
<keyword evidence="4 6" id="KW-1133">Transmembrane helix</keyword>
<dbReference type="PANTHER" id="PTHR30572">
    <property type="entry name" value="MEMBRANE COMPONENT OF TRANSPORTER-RELATED"/>
    <property type="match status" value="1"/>
</dbReference>
<feature type="transmembrane region" description="Helical" evidence="6">
    <location>
        <begin position="104"/>
        <end position="125"/>
    </location>
</feature>
<accession>A0AA49GK78</accession>
<evidence type="ECO:0000256" key="2">
    <source>
        <dbReference type="ARBA" id="ARBA00022475"/>
    </source>
</evidence>
<protein>
    <submittedName>
        <fullName evidence="9">Permease prefix domain 2-containing transporter</fullName>
    </submittedName>
</protein>
<feature type="transmembrane region" description="Helical" evidence="6">
    <location>
        <begin position="461"/>
        <end position="490"/>
    </location>
</feature>
<evidence type="ECO:0000259" key="7">
    <source>
        <dbReference type="Pfam" id="PF02687"/>
    </source>
</evidence>
<keyword evidence="2" id="KW-1003">Cell membrane</keyword>
<feature type="transmembrane region" description="Helical" evidence="6">
    <location>
        <begin position="842"/>
        <end position="862"/>
    </location>
</feature>
<dbReference type="GO" id="GO:0005886">
    <property type="term" value="C:plasma membrane"/>
    <property type="evidence" value="ECO:0007669"/>
    <property type="project" value="UniProtKB-SubCell"/>
</dbReference>
<feature type="domain" description="ABC3 transporter permease C-terminal" evidence="7">
    <location>
        <begin position="759"/>
        <end position="871"/>
    </location>
</feature>
<evidence type="ECO:0000259" key="8">
    <source>
        <dbReference type="Pfam" id="PF12704"/>
    </source>
</evidence>
<dbReference type="AlphaFoldDB" id="A0AA49GK78"/>
<evidence type="ECO:0000256" key="6">
    <source>
        <dbReference type="SAM" id="Phobius"/>
    </source>
</evidence>
<name>A0AA49GK78_9BACT</name>
<dbReference type="Pfam" id="PF02687">
    <property type="entry name" value="FtsX"/>
    <property type="match status" value="2"/>
</dbReference>
<feature type="domain" description="MacB-like periplasmic core" evidence="8">
    <location>
        <begin position="102"/>
        <end position="318"/>
    </location>
</feature>
<dbReference type="InterPro" id="IPR003838">
    <property type="entry name" value="ABC3_permease_C"/>
</dbReference>
<dbReference type="InterPro" id="IPR047699">
    <property type="entry name" value="Permease_put_prefix"/>
</dbReference>
<evidence type="ECO:0000313" key="9">
    <source>
        <dbReference type="EMBL" id="WKN35271.1"/>
    </source>
</evidence>
<gene>
    <name evidence="9" type="ORF">K4G66_23105</name>
</gene>
<feature type="transmembrane region" description="Helical" evidence="6">
    <location>
        <begin position="365"/>
        <end position="389"/>
    </location>
</feature>